<dbReference type="EMBL" id="AP003261">
    <property type="protein sequence ID" value="BAC07322.1"/>
    <property type="molecule type" value="Genomic_DNA"/>
</dbReference>
<gene>
    <name evidence="2" type="primary">P0471B04.7</name>
</gene>
<proteinExistence type="predicted"/>
<protein>
    <submittedName>
        <fullName evidence="2">Uncharacterized protein</fullName>
    </submittedName>
</protein>
<feature type="compositionally biased region" description="Low complexity" evidence="1">
    <location>
        <begin position="24"/>
        <end position="33"/>
    </location>
</feature>
<feature type="compositionally biased region" description="Basic and acidic residues" evidence="1">
    <location>
        <begin position="130"/>
        <end position="150"/>
    </location>
</feature>
<name>Q8LJH0_ORYSJ</name>
<organism evidence="2">
    <name type="scientific">Oryza sativa subsp. japonica</name>
    <name type="common">Rice</name>
    <dbReference type="NCBI Taxonomy" id="39947"/>
    <lineage>
        <taxon>Eukaryota</taxon>
        <taxon>Viridiplantae</taxon>
        <taxon>Streptophyta</taxon>
        <taxon>Embryophyta</taxon>
        <taxon>Tracheophyta</taxon>
        <taxon>Spermatophyta</taxon>
        <taxon>Magnoliopsida</taxon>
        <taxon>Liliopsida</taxon>
        <taxon>Poales</taxon>
        <taxon>Poaceae</taxon>
        <taxon>BOP clade</taxon>
        <taxon>Oryzoideae</taxon>
        <taxon>Oryzeae</taxon>
        <taxon>Oryzinae</taxon>
        <taxon>Oryza</taxon>
        <taxon>Oryza sativa</taxon>
    </lineage>
</organism>
<dbReference type="Proteomes" id="UP000817658">
    <property type="component" value="Chromosome 1"/>
</dbReference>
<evidence type="ECO:0000313" key="2">
    <source>
        <dbReference type="EMBL" id="BAC07322.1"/>
    </source>
</evidence>
<feature type="region of interest" description="Disordered" evidence="1">
    <location>
        <begin position="1"/>
        <end position="150"/>
    </location>
</feature>
<dbReference type="AlphaFoldDB" id="Q8LJH0"/>
<sequence length="150" mass="16403">MSLLTPSVLVVKPSPSRGPRPQYRGRGSMSSSVGGPGEESHWVGPAEERERDREYRRRRRGGRRRVTVLPGNNIGACPPLSPRCGADGTAPTRSSRGGPDAPTTAPDLPLRPVTVRDGEVSDGARQGRWQWRDGQRRGKEREREAATADK</sequence>
<feature type="compositionally biased region" description="Basic and acidic residues" evidence="1">
    <location>
        <begin position="38"/>
        <end position="55"/>
    </location>
</feature>
<reference evidence="2" key="1">
    <citation type="journal article" date="2002" name="Nature">
        <title>The genome sequence and structure of rice chromosome 1.</title>
        <authorList>
            <person name="Sasaki T."/>
            <person name="Matsumoto T."/>
            <person name="Yamamoto K."/>
            <person name="Sakata K."/>
            <person name="Baba T."/>
            <person name="Katayose Y."/>
            <person name="Wu J."/>
            <person name="Niimura Y."/>
            <person name="Cheng Z."/>
            <person name="Nagamura Y."/>
            <person name="Antonio B.A."/>
            <person name="Kanamori H."/>
            <person name="Hosokawa S."/>
            <person name="Masukawa M."/>
            <person name="Arikawa K."/>
            <person name="Chiden Y."/>
            <person name="Hayashi M."/>
            <person name="Okamoto M."/>
            <person name="Ando T."/>
            <person name="Aoki H."/>
            <person name="Arita K."/>
            <person name="Hamada M."/>
            <person name="Harada C."/>
            <person name="Hijishita S."/>
            <person name="Honda M."/>
            <person name="Ichikawa Y."/>
            <person name="Idonuma A."/>
            <person name="Iijima M."/>
            <person name="Ikeda M."/>
            <person name="Ikeno M."/>
            <person name="Itoh S."/>
            <person name="Itoh T."/>
            <person name="Itoh Y."/>
            <person name="Itoh Y."/>
            <person name="Iwabuchi A."/>
            <person name="Kamiya K."/>
            <person name="Karasawa W."/>
            <person name="Katagiri S."/>
            <person name="Kikuta A."/>
            <person name="Kobayashi N."/>
            <person name="Kono I."/>
            <person name="Machita K."/>
            <person name="Maehara T."/>
            <person name="Mizuno H."/>
            <person name="Mizubayashi T."/>
            <person name="Mukai Y."/>
            <person name="Nagasaki H."/>
            <person name="Nakashima M."/>
            <person name="Nakama Y."/>
            <person name="Nakamichi Y."/>
            <person name="Nakamura M."/>
            <person name="Namiki N."/>
            <person name="Negishi M."/>
            <person name="Ohta I."/>
            <person name="Ono N."/>
            <person name="Saji S."/>
            <person name="Sakai K."/>
            <person name="Shibata M."/>
            <person name="Shimokawa T."/>
            <person name="Shomura A."/>
            <person name="Song J."/>
            <person name="Takazaki Y."/>
            <person name="Terasawa K."/>
            <person name="Tsuji K."/>
            <person name="Waki K."/>
            <person name="Yamagata H."/>
            <person name="Yamane H."/>
            <person name="Yoshiki S."/>
            <person name="Yoshihara R."/>
            <person name="Yukawa K."/>
            <person name="Zhong H."/>
            <person name="Iwama H."/>
            <person name="Endo T."/>
            <person name="Ito H."/>
            <person name="Hahn J.H."/>
            <person name="Kim H.I."/>
            <person name="Eun M.Y."/>
            <person name="Yano M."/>
            <person name="Jiang J."/>
            <person name="Gojobori T."/>
        </authorList>
    </citation>
    <scope>NUCLEOTIDE SEQUENCE [LARGE SCALE GENOMIC DNA]</scope>
</reference>
<accession>Q8LJH0</accession>
<feature type="compositionally biased region" description="Basic residues" evidence="1">
    <location>
        <begin position="56"/>
        <end position="66"/>
    </location>
</feature>
<evidence type="ECO:0000256" key="1">
    <source>
        <dbReference type="SAM" id="MobiDB-lite"/>
    </source>
</evidence>